<proteinExistence type="inferred from homology"/>
<dbReference type="PANTHER" id="PTHR47966">
    <property type="entry name" value="BETA-SITE APP-CLEAVING ENZYME, ISOFORM A-RELATED"/>
    <property type="match status" value="1"/>
</dbReference>
<dbReference type="InterPro" id="IPR034164">
    <property type="entry name" value="Pepsin-like_dom"/>
</dbReference>
<dbReference type="InterPro" id="IPR033121">
    <property type="entry name" value="PEPTIDASE_A1"/>
</dbReference>
<dbReference type="AlphaFoldDB" id="A0A7J6KRP1"/>
<evidence type="ECO:0000313" key="8">
    <source>
        <dbReference type="Proteomes" id="UP000591131"/>
    </source>
</evidence>
<reference evidence="7 8" key="1">
    <citation type="submission" date="2020-04" db="EMBL/GenBank/DDBJ databases">
        <title>Perkinsus chesapeaki whole genome sequence.</title>
        <authorList>
            <person name="Bogema D.R."/>
        </authorList>
    </citation>
    <scope>NUCLEOTIDE SEQUENCE [LARGE SCALE GENOMIC DNA]</scope>
    <source>
        <strain evidence="7">ATCC PRA-425</strain>
    </source>
</reference>
<keyword evidence="4" id="KW-0378">Hydrolase</keyword>
<evidence type="ECO:0000256" key="4">
    <source>
        <dbReference type="ARBA" id="ARBA00022801"/>
    </source>
</evidence>
<name>A0A7J6KRP1_PERCH</name>
<dbReference type="GO" id="GO:0006508">
    <property type="term" value="P:proteolysis"/>
    <property type="evidence" value="ECO:0007669"/>
    <property type="project" value="UniProtKB-KW"/>
</dbReference>
<dbReference type="CDD" id="cd05471">
    <property type="entry name" value="pepsin_like"/>
    <property type="match status" value="1"/>
</dbReference>
<evidence type="ECO:0000259" key="6">
    <source>
        <dbReference type="PROSITE" id="PS51767"/>
    </source>
</evidence>
<sequence length="350" mass="39317">MSNSHLILALFQAYLYQRICINQSIYQRTMCTYGSLLYFMWTASCMFAILGSAILPVGGGQVIELDAFLGSLPGYESYFNPYCHLKDMGLWLTVDTGARAFHLIQSEWYDSVMGPYSCANLYAGCYVCKTECDHRHAATRVETFLDGRHVEIFEHKDDFKIGSVDVGEIKFELVFGQDPPPYVFPVFNILGLGRQHEGGFPPLLYQLIDKNPKMVNSRTFAIYFNVKAPNRDIYFGKVLLGGGDPNLYKPPLLYLQFTDATEYMVPLRSMQVGDIRIDIDQNILLDSGTNMMVVPPLYYGAIMGGISKAVSQPLVWEPAIKLWSISCSNYSSMPKLTLNLGPGGEVRITM</sequence>
<dbReference type="InterPro" id="IPR021109">
    <property type="entry name" value="Peptidase_aspartic_dom_sf"/>
</dbReference>
<comment type="similarity">
    <text evidence="1">Belongs to the peptidase A1 family.</text>
</comment>
<accession>A0A7J6KRP1</accession>
<evidence type="ECO:0000256" key="2">
    <source>
        <dbReference type="ARBA" id="ARBA00022670"/>
    </source>
</evidence>
<keyword evidence="2" id="KW-0645">Protease</keyword>
<organism evidence="7 8">
    <name type="scientific">Perkinsus chesapeaki</name>
    <name type="common">Clam parasite</name>
    <name type="synonym">Perkinsus andrewsi</name>
    <dbReference type="NCBI Taxonomy" id="330153"/>
    <lineage>
        <taxon>Eukaryota</taxon>
        <taxon>Sar</taxon>
        <taxon>Alveolata</taxon>
        <taxon>Perkinsozoa</taxon>
        <taxon>Perkinsea</taxon>
        <taxon>Perkinsida</taxon>
        <taxon>Perkinsidae</taxon>
        <taxon>Perkinsus</taxon>
    </lineage>
</organism>
<evidence type="ECO:0000313" key="7">
    <source>
        <dbReference type="EMBL" id="KAF4649221.1"/>
    </source>
</evidence>
<keyword evidence="5" id="KW-0812">Transmembrane</keyword>
<dbReference type="SUPFAM" id="SSF50630">
    <property type="entry name" value="Acid proteases"/>
    <property type="match status" value="1"/>
</dbReference>
<dbReference type="Pfam" id="PF00026">
    <property type="entry name" value="Asp"/>
    <property type="match status" value="1"/>
</dbReference>
<dbReference type="GO" id="GO:0004190">
    <property type="term" value="F:aspartic-type endopeptidase activity"/>
    <property type="evidence" value="ECO:0007669"/>
    <property type="project" value="UniProtKB-KW"/>
</dbReference>
<keyword evidence="5" id="KW-1133">Transmembrane helix</keyword>
<evidence type="ECO:0000256" key="1">
    <source>
        <dbReference type="ARBA" id="ARBA00007447"/>
    </source>
</evidence>
<feature type="non-terminal residue" evidence="7">
    <location>
        <position position="350"/>
    </location>
</feature>
<gene>
    <name evidence="7" type="ORF">FOL47_002310</name>
</gene>
<dbReference type="PANTHER" id="PTHR47966:SF51">
    <property type="entry name" value="BETA-SITE APP-CLEAVING ENZYME, ISOFORM A-RELATED"/>
    <property type="match status" value="1"/>
</dbReference>
<feature type="domain" description="Peptidase A1" evidence="6">
    <location>
        <begin position="78"/>
        <end position="350"/>
    </location>
</feature>
<dbReference type="EMBL" id="JAAPAO010001618">
    <property type="protein sequence ID" value="KAF4649221.1"/>
    <property type="molecule type" value="Genomic_DNA"/>
</dbReference>
<dbReference type="OrthoDB" id="2747330at2759"/>
<keyword evidence="5" id="KW-0472">Membrane</keyword>
<keyword evidence="3" id="KW-0064">Aspartyl protease</keyword>
<feature type="transmembrane region" description="Helical" evidence="5">
    <location>
        <begin position="36"/>
        <end position="55"/>
    </location>
</feature>
<dbReference type="InterPro" id="IPR001461">
    <property type="entry name" value="Aspartic_peptidase_A1"/>
</dbReference>
<dbReference type="PROSITE" id="PS51767">
    <property type="entry name" value="PEPTIDASE_A1"/>
    <property type="match status" value="1"/>
</dbReference>
<dbReference type="Gene3D" id="2.40.70.10">
    <property type="entry name" value="Acid Proteases"/>
    <property type="match status" value="2"/>
</dbReference>
<protein>
    <recommendedName>
        <fullName evidence="6">Peptidase A1 domain-containing protein</fullName>
    </recommendedName>
</protein>
<keyword evidence="8" id="KW-1185">Reference proteome</keyword>
<dbReference type="Proteomes" id="UP000591131">
    <property type="component" value="Unassembled WGS sequence"/>
</dbReference>
<comment type="caution">
    <text evidence="7">The sequence shown here is derived from an EMBL/GenBank/DDBJ whole genome shotgun (WGS) entry which is preliminary data.</text>
</comment>
<evidence type="ECO:0000256" key="3">
    <source>
        <dbReference type="ARBA" id="ARBA00022750"/>
    </source>
</evidence>
<evidence type="ECO:0000256" key="5">
    <source>
        <dbReference type="SAM" id="Phobius"/>
    </source>
</evidence>